<feature type="compositionally biased region" description="Acidic residues" evidence="2">
    <location>
        <begin position="26"/>
        <end position="40"/>
    </location>
</feature>
<feature type="region of interest" description="Disordered" evidence="2">
    <location>
        <begin position="26"/>
        <end position="134"/>
    </location>
</feature>
<keyword evidence="5" id="KW-1185">Reference proteome</keyword>
<evidence type="ECO:0000256" key="1">
    <source>
        <dbReference type="ARBA" id="ARBA00006832"/>
    </source>
</evidence>
<name>A0ABR3AH02_9AGAR</name>
<dbReference type="InterPro" id="IPR013272">
    <property type="entry name" value="Vps72/YL1_C"/>
</dbReference>
<feature type="domain" description="Vps72/YL1 C-terminal" evidence="3">
    <location>
        <begin position="385"/>
        <end position="414"/>
    </location>
</feature>
<dbReference type="EMBL" id="JBBXMP010000001">
    <property type="protein sequence ID" value="KAL0072745.1"/>
    <property type="molecule type" value="Genomic_DNA"/>
</dbReference>
<comment type="similarity">
    <text evidence="1">Belongs to the VPS72/YL1 family.</text>
</comment>
<evidence type="ECO:0000313" key="5">
    <source>
        <dbReference type="Proteomes" id="UP001437256"/>
    </source>
</evidence>
<dbReference type="Pfam" id="PF08265">
    <property type="entry name" value="YL1_C"/>
    <property type="match status" value="1"/>
</dbReference>
<gene>
    <name evidence="4" type="ORF">AAF712_000508</name>
</gene>
<comment type="caution">
    <text evidence="4">The sequence shown here is derived from an EMBL/GenBank/DDBJ whole genome shotgun (WGS) entry which is preliminary data.</text>
</comment>
<organism evidence="4 5">
    <name type="scientific">Marasmius tenuissimus</name>
    <dbReference type="NCBI Taxonomy" id="585030"/>
    <lineage>
        <taxon>Eukaryota</taxon>
        <taxon>Fungi</taxon>
        <taxon>Dikarya</taxon>
        <taxon>Basidiomycota</taxon>
        <taxon>Agaricomycotina</taxon>
        <taxon>Agaricomycetes</taxon>
        <taxon>Agaricomycetidae</taxon>
        <taxon>Agaricales</taxon>
        <taxon>Marasmiineae</taxon>
        <taxon>Marasmiaceae</taxon>
        <taxon>Marasmius</taxon>
    </lineage>
</organism>
<dbReference type="PANTHER" id="PTHR13275:SF4">
    <property type="entry name" value="VACUOLAR PROTEIN SORTING-ASSOCIATED PROTEIN 72 HOMOLOG"/>
    <property type="match status" value="1"/>
</dbReference>
<evidence type="ECO:0000256" key="2">
    <source>
        <dbReference type="SAM" id="MobiDB-lite"/>
    </source>
</evidence>
<sequence>MAEMTIEDPDPEDDKDFAIEKFEEDVFESDFESTDEEEAQREDAEAGEKGVHDEEKQARKAARSRVEKATAAAHARQKMTFNPTAASLQPKPKPKPKPKRAFTIVVDPNTGVVVHDQAPGRKKRQSTRSHTVLNTSATFKRLVANEQQKALQTPKKTKGETPKLTQAELIARALDNEEGNIVEHRDYLKLEEEKRKRARVVRENISGPLVRWVSRGEEVKVQETPPPPPTFPPTASANSGGYSFTYGAPTSGAVSYGQYAFTSPSSYYRNDGASQSVVTSTAPPTSTPAGLPILQLVPISIVAPSAAPAPTPSTVDKQASSAPAEPTFRIEKVNKNYVVHELGQHEKVTKPLWSDTMEAVFGDHAKWEDVKVYSGRTRPLSRLRQTCPITGLQAKYMDPRTGVPFADVQAYNVLTGLISHDYVWSSELGCYTRKSATSPTQENSGDEMDTT</sequence>
<dbReference type="Pfam" id="PF05764">
    <property type="entry name" value="YL1"/>
    <property type="match status" value="1"/>
</dbReference>
<evidence type="ECO:0000259" key="3">
    <source>
        <dbReference type="SMART" id="SM00993"/>
    </source>
</evidence>
<feature type="compositionally biased region" description="Basic and acidic residues" evidence="2">
    <location>
        <begin position="41"/>
        <end position="68"/>
    </location>
</feature>
<accession>A0ABR3AH02</accession>
<dbReference type="PANTHER" id="PTHR13275">
    <property type="entry name" value="YL-1 PROTEIN TRANSCRIPTION FACTOR-LIKE 1"/>
    <property type="match status" value="1"/>
</dbReference>
<reference evidence="4 5" key="1">
    <citation type="submission" date="2024-05" db="EMBL/GenBank/DDBJ databases">
        <title>A draft genome resource for the thread blight pathogen Marasmius tenuissimus strain MS-2.</title>
        <authorList>
            <person name="Yulfo-Soto G.E."/>
            <person name="Baruah I.K."/>
            <person name="Amoako-Attah I."/>
            <person name="Bukari Y."/>
            <person name="Meinhardt L.W."/>
            <person name="Bailey B.A."/>
            <person name="Cohen S.P."/>
        </authorList>
    </citation>
    <scope>NUCLEOTIDE SEQUENCE [LARGE SCALE GENOMIC DNA]</scope>
    <source>
        <strain evidence="4 5">MS-2</strain>
    </source>
</reference>
<dbReference type="Proteomes" id="UP001437256">
    <property type="component" value="Unassembled WGS sequence"/>
</dbReference>
<proteinExistence type="inferred from homology"/>
<dbReference type="InterPro" id="IPR046757">
    <property type="entry name" value="YL1_N"/>
</dbReference>
<dbReference type="SMART" id="SM00993">
    <property type="entry name" value="YL1_C"/>
    <property type="match status" value="1"/>
</dbReference>
<protein>
    <recommendedName>
        <fullName evidence="3">Vps72/YL1 C-terminal domain-containing protein</fullName>
    </recommendedName>
</protein>
<evidence type="ECO:0000313" key="4">
    <source>
        <dbReference type="EMBL" id="KAL0072745.1"/>
    </source>
</evidence>